<feature type="compositionally biased region" description="Polar residues" evidence="1">
    <location>
        <begin position="274"/>
        <end position="303"/>
    </location>
</feature>
<dbReference type="HOGENOM" id="CLU_918539_0_0_1"/>
<feature type="compositionally biased region" description="Low complexity" evidence="1">
    <location>
        <begin position="229"/>
        <end position="254"/>
    </location>
</feature>
<dbReference type="RefSeq" id="XP_007407582.1">
    <property type="nucleotide sequence ID" value="XM_007407520.1"/>
</dbReference>
<gene>
    <name evidence="2" type="ORF">MELLADRAFT_104478</name>
</gene>
<evidence type="ECO:0000256" key="1">
    <source>
        <dbReference type="SAM" id="MobiDB-lite"/>
    </source>
</evidence>
<feature type="region of interest" description="Disordered" evidence="1">
    <location>
        <begin position="185"/>
        <end position="303"/>
    </location>
</feature>
<feature type="compositionally biased region" description="Basic and acidic residues" evidence="1">
    <location>
        <begin position="97"/>
        <end position="112"/>
    </location>
</feature>
<dbReference type="KEGG" id="mlr:MELLADRAFT_104478"/>
<accession>F4REU5</accession>
<feature type="region of interest" description="Disordered" evidence="1">
    <location>
        <begin position="24"/>
        <end position="115"/>
    </location>
</feature>
<feature type="compositionally biased region" description="Acidic residues" evidence="1">
    <location>
        <begin position="80"/>
        <end position="96"/>
    </location>
</feature>
<dbReference type="AlphaFoldDB" id="F4REU5"/>
<name>F4REU5_MELLP</name>
<sequence length="303" mass="33812">MAAQEFANQMDELIVRPREEIEGNDTIIDEREPIRGRTRSGMVRQSDRTTNNDIEEIKRQEVKKKTVSKKKSGKGKEVRIEDEEEVDIVLEQGDEDGPQREEDDHVEAHQEESTVGVLTGRVDSQHKDNLHEIKHSYIDNPFVIGGPMQNISPFDGSYNPNWDTPGVTIDNHAEMLTGRGVAVWGNQQNGNQGDTQASSSRGKVSKPYRGQHFNPYHSKSYQGNNQNWGNAYPYNQNQNNQFYQHNGNNQQYNRGRGRGGAMSVGRGRPAIGQGSFNKSMARPGQTSNSNGVGGSATNVTNNQ</sequence>
<dbReference type="InParanoid" id="F4REU5"/>
<evidence type="ECO:0000313" key="2">
    <source>
        <dbReference type="EMBL" id="EGG09222.1"/>
    </source>
</evidence>
<protein>
    <submittedName>
        <fullName evidence="2">Uncharacterized protein</fullName>
    </submittedName>
</protein>
<evidence type="ECO:0000313" key="3">
    <source>
        <dbReference type="Proteomes" id="UP000001072"/>
    </source>
</evidence>
<organism evidence="3">
    <name type="scientific">Melampsora larici-populina (strain 98AG31 / pathotype 3-4-7)</name>
    <name type="common">Poplar leaf rust fungus</name>
    <dbReference type="NCBI Taxonomy" id="747676"/>
    <lineage>
        <taxon>Eukaryota</taxon>
        <taxon>Fungi</taxon>
        <taxon>Dikarya</taxon>
        <taxon>Basidiomycota</taxon>
        <taxon>Pucciniomycotina</taxon>
        <taxon>Pucciniomycetes</taxon>
        <taxon>Pucciniales</taxon>
        <taxon>Melampsoraceae</taxon>
        <taxon>Melampsora</taxon>
    </lineage>
</organism>
<feature type="compositionally biased region" description="Basic and acidic residues" evidence="1">
    <location>
        <begin position="55"/>
        <end position="64"/>
    </location>
</feature>
<proteinExistence type="predicted"/>
<dbReference type="VEuPathDB" id="FungiDB:MELLADRAFT_104478"/>
<dbReference type="GeneID" id="18922284"/>
<feature type="compositionally biased region" description="Polar residues" evidence="1">
    <location>
        <begin position="217"/>
        <end position="228"/>
    </location>
</feature>
<reference evidence="3" key="1">
    <citation type="journal article" date="2011" name="Proc. Natl. Acad. Sci. U.S.A.">
        <title>Obligate biotrophy features unraveled by the genomic analysis of rust fungi.</title>
        <authorList>
            <person name="Duplessis S."/>
            <person name="Cuomo C.A."/>
            <person name="Lin Y.-C."/>
            <person name="Aerts A."/>
            <person name="Tisserant E."/>
            <person name="Veneault-Fourrey C."/>
            <person name="Joly D.L."/>
            <person name="Hacquard S."/>
            <person name="Amselem J."/>
            <person name="Cantarel B.L."/>
            <person name="Chiu R."/>
            <person name="Coutinho P.M."/>
            <person name="Feau N."/>
            <person name="Field M."/>
            <person name="Frey P."/>
            <person name="Gelhaye E."/>
            <person name="Goldberg J."/>
            <person name="Grabherr M.G."/>
            <person name="Kodira C.D."/>
            <person name="Kohler A."/>
            <person name="Kuees U."/>
            <person name="Lindquist E.A."/>
            <person name="Lucas S.M."/>
            <person name="Mago R."/>
            <person name="Mauceli E."/>
            <person name="Morin E."/>
            <person name="Murat C."/>
            <person name="Pangilinan J.L."/>
            <person name="Park R."/>
            <person name="Pearson M."/>
            <person name="Quesneville H."/>
            <person name="Rouhier N."/>
            <person name="Sakthikumar S."/>
            <person name="Salamov A.A."/>
            <person name="Schmutz J."/>
            <person name="Selles B."/>
            <person name="Shapiro H."/>
            <person name="Tanguay P."/>
            <person name="Tuskan G.A."/>
            <person name="Henrissat B."/>
            <person name="Van de Peer Y."/>
            <person name="Rouze P."/>
            <person name="Ellis J.G."/>
            <person name="Dodds P.N."/>
            <person name="Schein J.E."/>
            <person name="Zhong S."/>
            <person name="Hamelin R.C."/>
            <person name="Grigoriev I.V."/>
            <person name="Szabo L.J."/>
            <person name="Martin F."/>
        </authorList>
    </citation>
    <scope>NUCLEOTIDE SEQUENCE [LARGE SCALE GENOMIC DNA]</scope>
    <source>
        <strain evidence="3">98AG31 / pathotype 3-4-7</strain>
    </source>
</reference>
<dbReference type="Proteomes" id="UP000001072">
    <property type="component" value="Unassembled WGS sequence"/>
</dbReference>
<keyword evidence="3" id="KW-1185">Reference proteome</keyword>
<dbReference type="EMBL" id="GL883098">
    <property type="protein sequence ID" value="EGG09222.1"/>
    <property type="molecule type" value="Genomic_DNA"/>
</dbReference>